<comment type="caution">
    <text evidence="2">The sequence shown here is derived from an EMBL/GenBank/DDBJ whole genome shotgun (WGS) entry which is preliminary data.</text>
</comment>
<evidence type="ECO:0000313" key="2">
    <source>
        <dbReference type="EMBL" id="RJX66217.1"/>
    </source>
</evidence>
<evidence type="ECO:0000313" key="3">
    <source>
        <dbReference type="Proteomes" id="UP000273252"/>
    </source>
</evidence>
<reference evidence="2 3" key="1">
    <citation type="submission" date="2018-08" db="EMBL/GenBank/DDBJ databases">
        <title>Vibrio isolated from the Eastern China Marginal Seas.</title>
        <authorList>
            <person name="Li Y."/>
        </authorList>
    </citation>
    <scope>NUCLEOTIDE SEQUENCE [LARGE SCALE GENOMIC DNA]</scope>
    <source>
        <strain evidence="2 3">BEI233</strain>
    </source>
</reference>
<feature type="transmembrane region" description="Helical" evidence="1">
    <location>
        <begin position="107"/>
        <end position="125"/>
    </location>
</feature>
<keyword evidence="3" id="KW-1185">Reference proteome</keyword>
<dbReference type="InterPro" id="IPR022604">
    <property type="entry name" value="DUF2955"/>
</dbReference>
<proteinExistence type="predicted"/>
<keyword evidence="1" id="KW-0812">Transmembrane</keyword>
<feature type="transmembrane region" description="Helical" evidence="1">
    <location>
        <begin position="225"/>
        <end position="242"/>
    </location>
</feature>
<organism evidence="2 3">
    <name type="scientific">Vibrio sinensis</name>
    <dbReference type="NCBI Taxonomy" id="2302434"/>
    <lineage>
        <taxon>Bacteria</taxon>
        <taxon>Pseudomonadati</taxon>
        <taxon>Pseudomonadota</taxon>
        <taxon>Gammaproteobacteria</taxon>
        <taxon>Vibrionales</taxon>
        <taxon>Vibrionaceae</taxon>
        <taxon>Vibrio</taxon>
    </lineage>
</organism>
<gene>
    <name evidence="2" type="ORF">DZ860_20510</name>
</gene>
<sequence length="349" mass="38904">MFKFDTPSQRNEALRMALTITLCMLIGKLFDFQSPVYFALYPTLIMTKGKDYSWRGFAKTFMPTFIAASIALVISEVFSEHPFVIWTISLLFFDFMRRRATNPAKQGAMLMPTFNWILIVIFSQHTTMDMPTRLHEILIAMVITTFVAKSMIWLFPVKPAGKPRQMIDMPVSFENRYISLALIGGGVAALMIVDLISATFCLVPVIAAAIQTTRTGFLNVVNQRFQTQVGGCAIAIIFSVIMANHQSNIGFYTLGLGLLSFTISAVMAKSQGIARDTHADALLATMLPIQLYITSHQIGLESTFLRAWELSVTLFILWGLYHLTALINNKGSLQESGNNGLSTSHHSQH</sequence>
<evidence type="ECO:0000256" key="1">
    <source>
        <dbReference type="SAM" id="Phobius"/>
    </source>
</evidence>
<feature type="transmembrane region" description="Helical" evidence="1">
    <location>
        <begin position="177"/>
        <end position="210"/>
    </location>
</feature>
<feature type="transmembrane region" description="Helical" evidence="1">
    <location>
        <begin position="65"/>
        <end position="95"/>
    </location>
</feature>
<accession>A0A3A6QVP2</accession>
<dbReference type="RefSeq" id="WP_120034853.1">
    <property type="nucleotide sequence ID" value="NZ_QVMU01000029.1"/>
</dbReference>
<name>A0A3A6QVP2_9VIBR</name>
<feature type="transmembrane region" description="Helical" evidence="1">
    <location>
        <begin position="307"/>
        <end position="327"/>
    </location>
</feature>
<dbReference type="AlphaFoldDB" id="A0A3A6QVP2"/>
<feature type="transmembrane region" description="Helical" evidence="1">
    <location>
        <begin position="12"/>
        <end position="30"/>
    </location>
</feature>
<keyword evidence="1" id="KW-0472">Membrane</keyword>
<protein>
    <submittedName>
        <fullName evidence="2">DUF2955 domain-containing protein</fullName>
    </submittedName>
</protein>
<dbReference type="Pfam" id="PF11168">
    <property type="entry name" value="DUF2955"/>
    <property type="match status" value="1"/>
</dbReference>
<dbReference type="OrthoDB" id="6253879at2"/>
<keyword evidence="1" id="KW-1133">Transmembrane helix</keyword>
<feature type="transmembrane region" description="Helical" evidence="1">
    <location>
        <begin position="249"/>
        <end position="268"/>
    </location>
</feature>
<dbReference type="EMBL" id="QVMU01000029">
    <property type="protein sequence ID" value="RJX66217.1"/>
    <property type="molecule type" value="Genomic_DNA"/>
</dbReference>
<feature type="transmembrane region" description="Helical" evidence="1">
    <location>
        <begin position="137"/>
        <end position="156"/>
    </location>
</feature>
<dbReference type="Proteomes" id="UP000273252">
    <property type="component" value="Unassembled WGS sequence"/>
</dbReference>